<dbReference type="SUPFAM" id="SSF53335">
    <property type="entry name" value="S-adenosyl-L-methionine-dependent methyltransferases"/>
    <property type="match status" value="1"/>
</dbReference>
<comment type="caution">
    <text evidence="3">The sequence shown here is derived from an EMBL/GenBank/DDBJ whole genome shotgun (WGS) entry which is preliminary data.</text>
</comment>
<dbReference type="AlphaFoldDB" id="A0A9W7CLP4"/>
<sequence length="787" mass="88026">MVYYPYDPALEVPENVPRGDFINRASMIYYIDKIISYAEYSTIGTYYPIASLLYNAHNARANTSSSTNRPLYGVPQPRWGAESLVMLCNDAGQATIASFADSKANGLRDKLREMPLFRDFEGASRDMGGEELKRVSERYLEKLSELEEEVDNFRDDVAYLTTTKKVLVHAAQGRIYRRFYEAETRYICLALLIVFWTALSTFDVVWGMQAKAVVGGFCGGAGAAMGRVEGGEEGHEATLLPCASFYVNENEPQTGEEHSEGPHIANYYETCRRTEAEIWANYLSDPVLMDCTWEYIGGEISFEATRMFWRRKQEIGESDCKAKIDTWEEALGKGMPRHWDVEIKTEEGRTYPDFPMVLHLSTRRARKVSAAPDPNTAGKPAICSIERKTGEGEADFFQLNIPAVEGKCSDDSESIIRDLGMAISKEYDRLGSDGVNEWVRDILLQEHERHGGSKGDFEVLDVGCGLGGTLYSIAAKGLGLNEIVSATEDAISGGGGGFWGGSGTGKAKVKYQGITLSSAEVVMARKEAKKRNLDYPEVNIDKLIRPPLYEDGSFQHLAKKNDWSKRNDFEVSKNLLYDGRGKFWGKPSGYYKSHLEEFGGVRRKEEWLRGFEDAGWTVSDMRDIGTMFELVKGAGKKAGINEGWDSLDRRMSSREGYFPSNFASFLERTGKFFYMVKFYLVKLCNRIFKQNETPTSRETSLGNTSAQIKEMMMGGKEGGEGGGAKGDGSSSRPEALWHGYIEAIKFAPTYTQKLLEIWYDNNQNEQKLIVGAIGNEDIALMGFVLRA</sequence>
<keyword evidence="2" id="KW-0472">Membrane</keyword>
<keyword evidence="1" id="KW-0175">Coiled coil</keyword>
<feature type="coiled-coil region" evidence="1">
    <location>
        <begin position="129"/>
        <end position="163"/>
    </location>
</feature>
<gene>
    <name evidence="3" type="ORF">TrRE_jg1226</name>
</gene>
<evidence type="ECO:0000313" key="3">
    <source>
        <dbReference type="EMBL" id="GMI06914.1"/>
    </source>
</evidence>
<feature type="transmembrane region" description="Helical" evidence="2">
    <location>
        <begin position="186"/>
        <end position="208"/>
    </location>
</feature>
<evidence type="ECO:0000256" key="1">
    <source>
        <dbReference type="SAM" id="Coils"/>
    </source>
</evidence>
<keyword evidence="2" id="KW-0812">Transmembrane</keyword>
<proteinExistence type="predicted"/>
<protein>
    <submittedName>
        <fullName evidence="3">Uncharacterized protein</fullName>
    </submittedName>
</protein>
<keyword evidence="2" id="KW-1133">Transmembrane helix</keyword>
<reference evidence="3" key="1">
    <citation type="submission" date="2022-07" db="EMBL/GenBank/DDBJ databases">
        <title>Genome analysis of Parmales, a sister group of diatoms, reveals the evolutionary specialization of diatoms from phago-mixotrophs to photoautotrophs.</title>
        <authorList>
            <person name="Ban H."/>
            <person name="Sato S."/>
            <person name="Yoshikawa S."/>
            <person name="Kazumasa Y."/>
            <person name="Nakamura Y."/>
            <person name="Ichinomiya M."/>
            <person name="Saitoh K."/>
            <person name="Sato N."/>
            <person name="Blanc-Mathieu R."/>
            <person name="Endo H."/>
            <person name="Kuwata A."/>
            <person name="Ogata H."/>
        </authorList>
    </citation>
    <scope>NUCLEOTIDE SEQUENCE</scope>
</reference>
<evidence type="ECO:0000313" key="4">
    <source>
        <dbReference type="Proteomes" id="UP001165082"/>
    </source>
</evidence>
<dbReference type="OrthoDB" id="47879at2759"/>
<dbReference type="InterPro" id="IPR029063">
    <property type="entry name" value="SAM-dependent_MTases_sf"/>
</dbReference>
<keyword evidence="4" id="KW-1185">Reference proteome</keyword>
<organism evidence="3 4">
    <name type="scientific">Triparma retinervis</name>
    <dbReference type="NCBI Taxonomy" id="2557542"/>
    <lineage>
        <taxon>Eukaryota</taxon>
        <taxon>Sar</taxon>
        <taxon>Stramenopiles</taxon>
        <taxon>Ochrophyta</taxon>
        <taxon>Bolidophyceae</taxon>
        <taxon>Parmales</taxon>
        <taxon>Triparmaceae</taxon>
        <taxon>Triparma</taxon>
    </lineage>
</organism>
<dbReference type="Proteomes" id="UP001165082">
    <property type="component" value="Unassembled WGS sequence"/>
</dbReference>
<accession>A0A9W7CLP4</accession>
<name>A0A9W7CLP4_9STRA</name>
<evidence type="ECO:0000256" key="2">
    <source>
        <dbReference type="SAM" id="Phobius"/>
    </source>
</evidence>
<dbReference type="EMBL" id="BRXZ01000184">
    <property type="protein sequence ID" value="GMI06914.1"/>
    <property type="molecule type" value="Genomic_DNA"/>
</dbReference>